<protein>
    <submittedName>
        <fullName evidence="3">BTAD domain-containing putative transcriptional regulator</fullName>
    </submittedName>
</protein>
<reference evidence="3 4" key="1">
    <citation type="journal article" date="2019" name="Int. J. Syst. Evol. Microbiol.">
        <title>The Global Catalogue of Microorganisms (GCM) 10K type strain sequencing project: providing services to taxonomists for standard genome sequencing and annotation.</title>
        <authorList>
            <consortium name="The Broad Institute Genomics Platform"/>
            <consortium name="The Broad Institute Genome Sequencing Center for Infectious Disease"/>
            <person name="Wu L."/>
            <person name="Ma J."/>
        </authorList>
    </citation>
    <scope>NUCLEOTIDE SEQUENCE [LARGE SCALE GENOMIC DNA]</scope>
    <source>
        <strain evidence="3 4">JCM 15309</strain>
    </source>
</reference>
<dbReference type="Proteomes" id="UP001500571">
    <property type="component" value="Unassembled WGS sequence"/>
</dbReference>
<feature type="domain" description="Bacterial transcriptional activator" evidence="1">
    <location>
        <begin position="109"/>
        <end position="177"/>
    </location>
</feature>
<evidence type="ECO:0000313" key="3">
    <source>
        <dbReference type="EMBL" id="GAA1959048.1"/>
    </source>
</evidence>
<dbReference type="Gene3D" id="1.10.10.10">
    <property type="entry name" value="Winged helix-like DNA-binding domain superfamily/Winged helix DNA-binding domain"/>
    <property type="match status" value="1"/>
</dbReference>
<dbReference type="SUPFAM" id="SSF52540">
    <property type="entry name" value="P-loop containing nucleoside triphosphate hydrolases"/>
    <property type="match status" value="1"/>
</dbReference>
<dbReference type="EMBL" id="BAAAPB010000002">
    <property type="protein sequence ID" value="GAA1959048.1"/>
    <property type="molecule type" value="Genomic_DNA"/>
</dbReference>
<dbReference type="PANTHER" id="PTHR47691:SF3">
    <property type="entry name" value="HTH-TYPE TRANSCRIPTIONAL REGULATOR RV0890C-RELATED"/>
    <property type="match status" value="1"/>
</dbReference>
<comment type="caution">
    <text evidence="3">The sequence shown here is derived from an EMBL/GenBank/DDBJ whole genome shotgun (WGS) entry which is preliminary data.</text>
</comment>
<dbReference type="InterPro" id="IPR005158">
    <property type="entry name" value="BTAD"/>
</dbReference>
<dbReference type="InterPro" id="IPR011990">
    <property type="entry name" value="TPR-like_helical_dom_sf"/>
</dbReference>
<dbReference type="InterPro" id="IPR027417">
    <property type="entry name" value="P-loop_NTPase"/>
</dbReference>
<dbReference type="InterPro" id="IPR036388">
    <property type="entry name" value="WH-like_DNA-bd_sf"/>
</dbReference>
<proteinExistence type="predicted"/>
<dbReference type="InterPro" id="IPR049945">
    <property type="entry name" value="AAA_22"/>
</dbReference>
<sequence length="971" mass="103827">MIAGVLRLRVLDEVSWDGRQVPGERTHALLRALVQAGTRGLGEHALVEEVWAGDEPANPTKALQVVVSRARSATSPAAIERTAYGYRLALAPAEVDAWALRPEGLRLAAEGRYAEALPLLERAEADDQVTAALLRAIADVHGVPAALERFEAYREDLADRLGVDPSPSLQRLHADLLARDRPVRSGLRFDADALIGREADVAAVTAMVRAARVVSIVGAGGLGKTRLAHVVGRQAEQAVVHFVELAGVASPDGVALEVADVLGVRESVVTRGRPRREDVVGRIVDAVGTASSLLILDNCEHIVEAVADLVSAVIARTPALTVLTTSRAPLGLAAERIYLLPELSTDDGVALFVERATAARPGVHLDAGAVRSLVARLDGLPLAVELAAAKIRVMSVAEIERRLDNRFALLRGGSRDAPERHQTLLAVIDWSWNLLSEDQRVALRRLSVFRDGFSFDGATAVAGPDALDLVTGLADQSLVTVQEGEHIRFRLLETVREFGRMQLVDAGDDAEAAARQREWAVAVADTAAPRLFSRDQVATMAALRAEEGNLLDVLRAALAADDVATVVRIFTVLAGYWTVEGSHFKVINLARQVEDLVVPAPVTPGLEDAFRTVLVSIITNRVIFSRESMDDVVARLRALGPGTTDPRTRANVRVVLALTDTAGGAQLEALLRLTDDPDRLVARVALTWATGALENNGDLAGARSMARRALALDDEEEGPWAAALLTAQLASLALQGGDTAEARTYAATALPLLTAIGAWDDMAQTQSMLALAAIRLGDLDEAERILDEVAANEASQSIFGGAVSRLAGHAELLIARGEIDAGLAAYREAVTVLRDRGLPGVDLPADFAPWVIFPESASITAHCRAGRAVDVRKERDGLRDRLVALLADEDEFLDYPVVGCGLFAMGVWELTGGGSHAAARRLLGYAVAFSFNRMLPSLDLDWAEELLGEKSDEPRPAPTVRDEARELLLTL</sequence>
<dbReference type="SUPFAM" id="SSF48452">
    <property type="entry name" value="TPR-like"/>
    <property type="match status" value="2"/>
</dbReference>
<dbReference type="Gene3D" id="1.25.40.10">
    <property type="entry name" value="Tetratricopeptide repeat domain"/>
    <property type="match status" value="1"/>
</dbReference>
<dbReference type="Gene3D" id="3.40.50.300">
    <property type="entry name" value="P-loop containing nucleotide triphosphate hydrolases"/>
    <property type="match status" value="1"/>
</dbReference>
<evidence type="ECO:0000259" key="2">
    <source>
        <dbReference type="Pfam" id="PF13401"/>
    </source>
</evidence>
<accession>A0ABN2QVU5</accession>
<dbReference type="PANTHER" id="PTHR47691">
    <property type="entry name" value="REGULATOR-RELATED"/>
    <property type="match status" value="1"/>
</dbReference>
<name>A0ABN2QVU5_9ACTN</name>
<feature type="domain" description="ORC1/DEAH AAA+ ATPase" evidence="2">
    <location>
        <begin position="210"/>
        <end position="309"/>
    </location>
</feature>
<organism evidence="3 4">
    <name type="scientific">Nocardioides panacihumi</name>
    <dbReference type="NCBI Taxonomy" id="400774"/>
    <lineage>
        <taxon>Bacteria</taxon>
        <taxon>Bacillati</taxon>
        <taxon>Actinomycetota</taxon>
        <taxon>Actinomycetes</taxon>
        <taxon>Propionibacteriales</taxon>
        <taxon>Nocardioidaceae</taxon>
        <taxon>Nocardioides</taxon>
    </lineage>
</organism>
<keyword evidence="4" id="KW-1185">Reference proteome</keyword>
<evidence type="ECO:0000313" key="4">
    <source>
        <dbReference type="Proteomes" id="UP001500571"/>
    </source>
</evidence>
<gene>
    <name evidence="3" type="ORF">GCM10009798_18210</name>
</gene>
<dbReference type="Pfam" id="PF03704">
    <property type="entry name" value="BTAD"/>
    <property type="match status" value="1"/>
</dbReference>
<evidence type="ECO:0000259" key="1">
    <source>
        <dbReference type="Pfam" id="PF03704"/>
    </source>
</evidence>
<dbReference type="Pfam" id="PF13401">
    <property type="entry name" value="AAA_22"/>
    <property type="match status" value="1"/>
</dbReference>